<dbReference type="Proteomes" id="UP000646827">
    <property type="component" value="Unassembled WGS sequence"/>
</dbReference>
<organism evidence="1 2">
    <name type="scientific">Circinella minor</name>
    <dbReference type="NCBI Taxonomy" id="1195481"/>
    <lineage>
        <taxon>Eukaryota</taxon>
        <taxon>Fungi</taxon>
        <taxon>Fungi incertae sedis</taxon>
        <taxon>Mucoromycota</taxon>
        <taxon>Mucoromycotina</taxon>
        <taxon>Mucoromycetes</taxon>
        <taxon>Mucorales</taxon>
        <taxon>Lichtheimiaceae</taxon>
        <taxon>Circinella</taxon>
    </lineage>
</organism>
<proteinExistence type="predicted"/>
<dbReference type="AlphaFoldDB" id="A0A8H7VLX6"/>
<gene>
    <name evidence="1" type="ORF">INT45_003486</name>
</gene>
<dbReference type="OrthoDB" id="2282785at2759"/>
<name>A0A8H7VLX6_9FUNG</name>
<dbReference type="EMBL" id="JAEPRB010000055">
    <property type="protein sequence ID" value="KAG2223762.1"/>
    <property type="molecule type" value="Genomic_DNA"/>
</dbReference>
<accession>A0A8H7VLX6</accession>
<reference evidence="1 2" key="1">
    <citation type="submission" date="2020-12" db="EMBL/GenBank/DDBJ databases">
        <title>Metabolic potential, ecology and presence of endohyphal bacteria is reflected in genomic diversity of Mucoromycotina.</title>
        <authorList>
            <person name="Muszewska A."/>
            <person name="Okrasinska A."/>
            <person name="Steczkiewicz K."/>
            <person name="Drgas O."/>
            <person name="Orlowska M."/>
            <person name="Perlinska-Lenart U."/>
            <person name="Aleksandrzak-Piekarczyk T."/>
            <person name="Szatraj K."/>
            <person name="Zielenkiewicz U."/>
            <person name="Pilsyk S."/>
            <person name="Malc E."/>
            <person name="Mieczkowski P."/>
            <person name="Kruszewska J.S."/>
            <person name="Biernat P."/>
            <person name="Pawlowska J."/>
        </authorList>
    </citation>
    <scope>NUCLEOTIDE SEQUENCE [LARGE SCALE GENOMIC DNA]</scope>
    <source>
        <strain evidence="1 2">CBS 142.35</strain>
    </source>
</reference>
<sequence>MEHIIEVIENYQHLLKKSINPSMYREQDYWQNLWSRIFSLIFRNSNVRMKAYCVAGFKVECQLLVDITNEEYEIIPIEVTKDDEDKKIINDIGKLIRGKDILDNLQNNIFKDHDGVFCFIIQIAGVNCNIYTIHLDSDGLYVVFPWHKFSLPLSAAGFEGFSKSLQVLLTIKNYMKNMSVIHAWYTPTRDSANFSKIPEFMFALTNRERRSPIYIYEEVSNKEDDDNDKNS</sequence>
<evidence type="ECO:0000313" key="1">
    <source>
        <dbReference type="EMBL" id="KAG2223762.1"/>
    </source>
</evidence>
<keyword evidence="2" id="KW-1185">Reference proteome</keyword>
<protein>
    <submittedName>
        <fullName evidence="1">Uncharacterized protein</fullName>
    </submittedName>
</protein>
<evidence type="ECO:0000313" key="2">
    <source>
        <dbReference type="Proteomes" id="UP000646827"/>
    </source>
</evidence>
<comment type="caution">
    <text evidence="1">The sequence shown here is derived from an EMBL/GenBank/DDBJ whole genome shotgun (WGS) entry which is preliminary data.</text>
</comment>